<evidence type="ECO:0000256" key="1">
    <source>
        <dbReference type="ARBA" id="ARBA00001913"/>
    </source>
</evidence>
<dbReference type="AlphaFoldDB" id="A0A4V2MI13"/>
<dbReference type="InterPro" id="IPR052720">
    <property type="entry name" value="Glycosyl_hydrolase_97"/>
</dbReference>
<evidence type="ECO:0000256" key="3">
    <source>
        <dbReference type="ARBA" id="ARBA00022837"/>
    </source>
</evidence>
<dbReference type="InterPro" id="IPR013785">
    <property type="entry name" value="Aldolase_TIM"/>
</dbReference>
<dbReference type="OrthoDB" id="57532at2"/>
<evidence type="ECO:0000313" key="9">
    <source>
        <dbReference type="Proteomes" id="UP000292884"/>
    </source>
</evidence>
<dbReference type="Pfam" id="PF10566">
    <property type="entry name" value="Glyco_hydro_97"/>
    <property type="match status" value="1"/>
</dbReference>
<keyword evidence="4" id="KW-0732">Signal</keyword>
<feature type="chain" id="PRO_5020910830" description="Alpha-glucosidase" evidence="4">
    <location>
        <begin position="26"/>
        <end position="611"/>
    </location>
</feature>
<dbReference type="InterPro" id="IPR029483">
    <property type="entry name" value="GH97_C"/>
</dbReference>
<feature type="signal peptide" evidence="4">
    <location>
        <begin position="1"/>
        <end position="25"/>
    </location>
</feature>
<organism evidence="8 9">
    <name type="scientific">Pedobacter frigiditerrae</name>
    <dbReference type="NCBI Taxonomy" id="2530452"/>
    <lineage>
        <taxon>Bacteria</taxon>
        <taxon>Pseudomonadati</taxon>
        <taxon>Bacteroidota</taxon>
        <taxon>Sphingobacteriia</taxon>
        <taxon>Sphingobacteriales</taxon>
        <taxon>Sphingobacteriaceae</taxon>
        <taxon>Pedobacter</taxon>
    </lineage>
</organism>
<comment type="caution">
    <text evidence="8">The sequence shown here is derived from an EMBL/GenBank/DDBJ whole genome shotgun (WGS) entry which is preliminary data.</text>
</comment>
<dbReference type="SUPFAM" id="SSF51445">
    <property type="entry name" value="(Trans)glycosidases"/>
    <property type="match status" value="1"/>
</dbReference>
<dbReference type="Proteomes" id="UP000292884">
    <property type="component" value="Unassembled WGS sequence"/>
</dbReference>
<feature type="domain" description="Glycosyl-hydrolase 97 N-terminal" evidence="6">
    <location>
        <begin position="32"/>
        <end position="261"/>
    </location>
</feature>
<evidence type="ECO:0000259" key="5">
    <source>
        <dbReference type="Pfam" id="PF10566"/>
    </source>
</evidence>
<comment type="subunit">
    <text evidence="2">Monomer.</text>
</comment>
<dbReference type="PANTHER" id="PTHR35803">
    <property type="entry name" value="GLUCAN 1,4-ALPHA-GLUCOSIDASE SUSB-RELATED"/>
    <property type="match status" value="1"/>
</dbReference>
<dbReference type="InterPro" id="IPR019563">
    <property type="entry name" value="GH97_catalytic"/>
</dbReference>
<feature type="domain" description="Glycosyl-hydrolase 97 catalytic" evidence="5">
    <location>
        <begin position="281"/>
        <end position="425"/>
    </location>
</feature>
<dbReference type="Pfam" id="PF14508">
    <property type="entry name" value="GH97_N"/>
    <property type="match status" value="1"/>
</dbReference>
<keyword evidence="9" id="KW-1185">Reference proteome</keyword>
<reference evidence="8 9" key="1">
    <citation type="submission" date="2019-02" db="EMBL/GenBank/DDBJ databases">
        <title>Pedobacter sp. RP-1-13 sp. nov., isolated from Arctic soil.</title>
        <authorList>
            <person name="Dahal R.H."/>
        </authorList>
    </citation>
    <scope>NUCLEOTIDE SEQUENCE [LARGE SCALE GENOMIC DNA]</scope>
    <source>
        <strain evidence="8 9">RP-1-13</strain>
    </source>
</reference>
<sequence>MNICKKMIKRCLLVFCCGLSFTVEAFSQSFKISSPDNKTIFSIQLNDKQLLYDIIVNEQVIIEKSVLGLDFENQGNAGEMSLSASDISIHQEVINWPLGERSKIENGYHQQIYSINKSDKNAYAIEVRVFNGSVAFRYLLGNKEPLVLSREKTIFNFPVSQSIYRYKEESVFRPTLIKELKDSCDLPATLVSDRGYTHIGEANNQDYTKSVLTKLKGNSLQLVYFKDKKVKAAPGFMTPWRTVSFTEKAIGLHQFADLNFKLTPGVKEVPQWIKPGKVMRSDLGDKAVKETIDFAAAQGFQYVLLDAGWYGQEFRSSSDPRTYIDALKLPELIQYGKSKKIGIILYVNYVGLKQYLDEILPLYKTWGVAGMKFGFVDGLTQQGITWLNQAIKKTYEHGFVINVHDNYKPSGLNHLYPNWLTQEGIRGNEHGGNSEHDLVLPFTRFLTGPGDFTIGYLNSSKALTARYNKLGFNVTKAHQLALSVLFYSPLQAIFWYGKAADYTNEKEIEFFKQVPTVWDETHYLKGEIGKYISVARRKNDTWYIGNAASQQLNDKIDLSFLQKGKKYKATIYEDDGQGGIKTSTKKVKAKDSLAINVLANGGQAIIIDIVK</sequence>
<proteinExistence type="predicted"/>
<dbReference type="Gene3D" id="2.70.98.10">
    <property type="match status" value="1"/>
</dbReference>
<protein>
    <recommendedName>
        <fullName evidence="10">Alpha-glucosidase</fullName>
    </recommendedName>
</protein>
<dbReference type="InterPro" id="IPR017853">
    <property type="entry name" value="GH"/>
</dbReference>
<dbReference type="Gene3D" id="3.20.20.70">
    <property type="entry name" value="Aldolase class I"/>
    <property type="match status" value="1"/>
</dbReference>
<evidence type="ECO:0008006" key="10">
    <source>
        <dbReference type="Google" id="ProtNLM"/>
    </source>
</evidence>
<keyword evidence="3" id="KW-0106">Calcium</keyword>
<name>A0A4V2MI13_9SPHI</name>
<accession>A0A4V2MI13</accession>
<evidence type="ECO:0000256" key="2">
    <source>
        <dbReference type="ARBA" id="ARBA00011245"/>
    </source>
</evidence>
<dbReference type="Pfam" id="PF14509">
    <property type="entry name" value="GH97_C"/>
    <property type="match status" value="1"/>
</dbReference>
<evidence type="ECO:0000259" key="6">
    <source>
        <dbReference type="Pfam" id="PF14508"/>
    </source>
</evidence>
<dbReference type="InterPro" id="IPR014718">
    <property type="entry name" value="GH-type_carb-bd"/>
</dbReference>
<dbReference type="InterPro" id="IPR029486">
    <property type="entry name" value="GH97_N"/>
</dbReference>
<evidence type="ECO:0000256" key="4">
    <source>
        <dbReference type="SAM" id="SignalP"/>
    </source>
</evidence>
<feature type="domain" description="Glycosyl-hydrolase 97 C-terminal oligomerisation" evidence="7">
    <location>
        <begin position="517"/>
        <end position="607"/>
    </location>
</feature>
<dbReference type="GO" id="GO:0030246">
    <property type="term" value="F:carbohydrate binding"/>
    <property type="evidence" value="ECO:0007669"/>
    <property type="project" value="InterPro"/>
</dbReference>
<comment type="cofactor">
    <cofactor evidence="1">
        <name>Ca(2+)</name>
        <dbReference type="ChEBI" id="CHEBI:29108"/>
    </cofactor>
</comment>
<gene>
    <name evidence="8" type="ORF">EZ428_18425</name>
</gene>
<evidence type="ECO:0000313" key="8">
    <source>
        <dbReference type="EMBL" id="TCC88616.1"/>
    </source>
</evidence>
<dbReference type="EMBL" id="SJSK01000005">
    <property type="protein sequence ID" value="TCC88616.1"/>
    <property type="molecule type" value="Genomic_DNA"/>
</dbReference>
<evidence type="ECO:0000259" key="7">
    <source>
        <dbReference type="Pfam" id="PF14509"/>
    </source>
</evidence>